<dbReference type="Pfam" id="PF00590">
    <property type="entry name" value="TP_methylase"/>
    <property type="match status" value="1"/>
</dbReference>
<keyword evidence="5" id="KW-0627">Porphyrin biosynthesis</keyword>
<dbReference type="InterPro" id="IPR006366">
    <property type="entry name" value="CobA/CysG_C"/>
</dbReference>
<keyword evidence="9" id="KW-1185">Reference proteome</keyword>
<keyword evidence="2 6" id="KW-0489">Methyltransferase</keyword>
<dbReference type="PROSITE" id="PS00840">
    <property type="entry name" value="SUMT_2"/>
    <property type="match status" value="1"/>
</dbReference>
<dbReference type="GO" id="GO:0004851">
    <property type="term" value="F:uroporphyrin-III C-methyltransferase activity"/>
    <property type="evidence" value="ECO:0007669"/>
    <property type="project" value="UniProtKB-EC"/>
</dbReference>
<dbReference type="FunFam" id="3.30.950.10:FF:000001">
    <property type="entry name" value="Siroheme synthase"/>
    <property type="match status" value="1"/>
</dbReference>
<dbReference type="OrthoDB" id="9815856at2"/>
<dbReference type="InterPro" id="IPR050161">
    <property type="entry name" value="Siro_Cobalamin_biosynth"/>
</dbReference>
<dbReference type="AlphaFoldDB" id="Q3AE02"/>
<dbReference type="STRING" id="246194.CHY_0778"/>
<dbReference type="GO" id="GO:0032259">
    <property type="term" value="P:methylation"/>
    <property type="evidence" value="ECO:0007669"/>
    <property type="project" value="UniProtKB-KW"/>
</dbReference>
<dbReference type="InterPro" id="IPR014776">
    <property type="entry name" value="4pyrrole_Mease_sub2"/>
</dbReference>
<dbReference type="HOGENOM" id="CLU_011276_7_0_9"/>
<evidence type="ECO:0000256" key="5">
    <source>
        <dbReference type="ARBA" id="ARBA00023244"/>
    </source>
</evidence>
<evidence type="ECO:0000259" key="7">
    <source>
        <dbReference type="Pfam" id="PF00590"/>
    </source>
</evidence>
<dbReference type="InterPro" id="IPR014777">
    <property type="entry name" value="4pyrrole_Mease_sub1"/>
</dbReference>
<dbReference type="FunFam" id="3.40.1010.10:FF:000001">
    <property type="entry name" value="Siroheme synthase"/>
    <property type="match status" value="1"/>
</dbReference>
<name>Q3AE02_CARHZ</name>
<dbReference type="InterPro" id="IPR035996">
    <property type="entry name" value="4pyrrol_Methylase_sf"/>
</dbReference>
<dbReference type="PANTHER" id="PTHR45790:SF3">
    <property type="entry name" value="S-ADENOSYL-L-METHIONINE-DEPENDENT UROPORPHYRINOGEN III METHYLTRANSFERASE, CHLOROPLASTIC"/>
    <property type="match status" value="1"/>
</dbReference>
<keyword evidence="3 6" id="KW-0808">Transferase</keyword>
<keyword evidence="4" id="KW-0949">S-adenosyl-L-methionine</keyword>
<dbReference type="GO" id="GO:0019354">
    <property type="term" value="P:siroheme biosynthetic process"/>
    <property type="evidence" value="ECO:0007669"/>
    <property type="project" value="InterPro"/>
</dbReference>
<dbReference type="KEGG" id="chy:CHY_0778"/>
<dbReference type="InterPro" id="IPR003043">
    <property type="entry name" value="Uropor_MeTrfase_CS"/>
</dbReference>
<dbReference type="PANTHER" id="PTHR45790">
    <property type="entry name" value="SIROHEME SYNTHASE-RELATED"/>
    <property type="match status" value="1"/>
</dbReference>
<dbReference type="CDD" id="cd11642">
    <property type="entry name" value="SUMT"/>
    <property type="match status" value="1"/>
</dbReference>
<evidence type="ECO:0000256" key="3">
    <source>
        <dbReference type="ARBA" id="ARBA00022679"/>
    </source>
</evidence>
<dbReference type="NCBIfam" id="NF004790">
    <property type="entry name" value="PRK06136.1"/>
    <property type="match status" value="1"/>
</dbReference>
<comment type="similarity">
    <text evidence="6">Belongs to the precorrin methyltransferase family.</text>
</comment>
<protein>
    <recommendedName>
        <fullName evidence="1">uroporphyrinogen-III C-methyltransferase</fullName>
        <ecNumber evidence="1">2.1.1.107</ecNumber>
    </recommendedName>
</protein>
<dbReference type="SUPFAM" id="SSF53790">
    <property type="entry name" value="Tetrapyrrole methylase"/>
    <property type="match status" value="1"/>
</dbReference>
<proteinExistence type="inferred from homology"/>
<dbReference type="Gene3D" id="3.30.950.10">
    <property type="entry name" value="Methyltransferase, Cobalt-precorrin-4 Transmethylase, Domain 2"/>
    <property type="match status" value="1"/>
</dbReference>
<dbReference type="eggNOG" id="COG0007">
    <property type="taxonomic scope" value="Bacteria"/>
</dbReference>
<evidence type="ECO:0000256" key="1">
    <source>
        <dbReference type="ARBA" id="ARBA00012162"/>
    </source>
</evidence>
<evidence type="ECO:0000256" key="6">
    <source>
        <dbReference type="RuleBase" id="RU003960"/>
    </source>
</evidence>
<dbReference type="PROSITE" id="PS00839">
    <property type="entry name" value="SUMT_1"/>
    <property type="match status" value="1"/>
</dbReference>
<gene>
    <name evidence="8" type="primary">cobA</name>
    <name evidence="8" type="ordered locus">CHY_0778</name>
</gene>
<organism evidence="8 9">
    <name type="scientific">Carboxydothermus hydrogenoformans (strain ATCC BAA-161 / DSM 6008 / Z-2901)</name>
    <dbReference type="NCBI Taxonomy" id="246194"/>
    <lineage>
        <taxon>Bacteria</taxon>
        <taxon>Bacillati</taxon>
        <taxon>Bacillota</taxon>
        <taxon>Clostridia</taxon>
        <taxon>Thermoanaerobacterales</taxon>
        <taxon>Thermoanaerobacteraceae</taxon>
        <taxon>Carboxydothermus</taxon>
    </lineage>
</organism>
<evidence type="ECO:0000256" key="2">
    <source>
        <dbReference type="ARBA" id="ARBA00022603"/>
    </source>
</evidence>
<dbReference type="EC" id="2.1.1.107" evidence="1"/>
<dbReference type="Gene3D" id="3.40.1010.10">
    <property type="entry name" value="Cobalt-precorrin-4 Transmethylase, Domain 1"/>
    <property type="match status" value="1"/>
</dbReference>
<dbReference type="EMBL" id="CP000141">
    <property type="protein sequence ID" value="ABB16054.1"/>
    <property type="molecule type" value="Genomic_DNA"/>
</dbReference>
<reference evidence="8 9" key="1">
    <citation type="journal article" date="2005" name="PLoS Genet.">
        <title>Life in hot carbon monoxide: the complete genome sequence of Carboxydothermus hydrogenoformans Z-2901.</title>
        <authorList>
            <person name="Wu M."/>
            <person name="Ren Q."/>
            <person name="Durkin A.S."/>
            <person name="Daugherty S.C."/>
            <person name="Brinkac L.M."/>
            <person name="Dodson R.J."/>
            <person name="Madupu R."/>
            <person name="Sullivan S.A."/>
            <person name="Kolonay J.F."/>
            <person name="Haft D.H."/>
            <person name="Nelson W.C."/>
            <person name="Tallon L.J."/>
            <person name="Jones K.M."/>
            <person name="Ulrich L.E."/>
            <person name="Gonzalez J.M."/>
            <person name="Zhulin I.B."/>
            <person name="Robb F.T."/>
            <person name="Eisen J.A."/>
        </authorList>
    </citation>
    <scope>NUCLEOTIDE SEQUENCE [LARGE SCALE GENOMIC DNA]</scope>
    <source>
        <strain evidence="9">ATCC BAA-161 / DSM 6008 / Z-2901</strain>
    </source>
</reference>
<accession>Q3AE02</accession>
<evidence type="ECO:0000313" key="9">
    <source>
        <dbReference type="Proteomes" id="UP000002706"/>
    </source>
</evidence>
<feature type="domain" description="Tetrapyrrole methylase" evidence="7">
    <location>
        <begin position="9"/>
        <end position="220"/>
    </location>
</feature>
<evidence type="ECO:0000313" key="8">
    <source>
        <dbReference type="EMBL" id="ABB16054.1"/>
    </source>
</evidence>
<evidence type="ECO:0000256" key="4">
    <source>
        <dbReference type="ARBA" id="ARBA00022691"/>
    </source>
</evidence>
<sequence>MTRFAMNGKVYLVGAGPGDPELITVKGIKLLKEAQVVVYDRLISPELLKYVNPSAELYYAGKAPGRHSLNQEEINELLIQKAREGKMVVRLKGGDPFVFGRGGEEALALTRAGIPFEVVPGVTSAVAVPAYAGIPVTHRRIASTFTVVTGNETENKEEREVDWEKIARVGGTIVILMGLSNLPFIKGELLKYLPATTPVAVIYRGTTPSQKIVTGTLEDIVEKVLAAGIKHPAVIVVGDVVKLQGELGWYSPSALTE</sequence>
<dbReference type="Proteomes" id="UP000002706">
    <property type="component" value="Chromosome"/>
</dbReference>
<dbReference type="InterPro" id="IPR000878">
    <property type="entry name" value="4pyrrol_Mease"/>
</dbReference>
<dbReference type="NCBIfam" id="TIGR01469">
    <property type="entry name" value="cobA_cysG_Cterm"/>
    <property type="match status" value="1"/>
</dbReference>
<dbReference type="InParanoid" id="Q3AE02"/>